<dbReference type="RefSeq" id="XP_033317722.1">
    <property type="nucleotide sequence ID" value="XM_033461831.1"/>
</dbReference>
<dbReference type="GO" id="GO:0016020">
    <property type="term" value="C:membrane"/>
    <property type="evidence" value="ECO:0007669"/>
    <property type="project" value="TreeGrafter"/>
</dbReference>
<reference evidence="2 3" key="1">
    <citation type="submission" date="2025-04" db="UniProtKB">
        <authorList>
            <consortium name="RefSeq"/>
        </authorList>
    </citation>
    <scope>IDENTIFICATION</scope>
    <source>
        <tissue evidence="2 3">Muscle</tissue>
    </source>
</reference>
<dbReference type="AlphaFoldDB" id="A0A6P8NAT2"/>
<evidence type="ECO:0000313" key="3">
    <source>
        <dbReference type="RefSeq" id="XP_033317722.1"/>
    </source>
</evidence>
<dbReference type="KEGG" id="bbif:117215115"/>
<dbReference type="GeneID" id="117215115"/>
<keyword evidence="1" id="KW-1185">Reference proteome</keyword>
<sequence>MRTKILLAIAVLTSLQNFFSDPHLIASDLITTKKMYCWRFFLKVIIIAVSVPPVPLYAFPLKNDATNSSCVDFHGETIRHALTLEDGLSVCSYCICYNSRPDWCTSIVCHPPEPCWKFRFGKRCCEFECLDHVKNITGTGEIYVLEDMIFSSSSTHEQTLLWAMSSMVLLRLF</sequence>
<dbReference type="Proteomes" id="UP000515164">
    <property type="component" value="Unplaced"/>
</dbReference>
<dbReference type="PANTHER" id="PTHR15256">
    <property type="entry name" value="INTEGRAL MEMBRANE PROTEIN DGCR2/IDD"/>
    <property type="match status" value="1"/>
</dbReference>
<evidence type="ECO:0000313" key="2">
    <source>
        <dbReference type="RefSeq" id="XP_033317434.1"/>
    </source>
</evidence>
<evidence type="ECO:0000313" key="1">
    <source>
        <dbReference type="Proteomes" id="UP000515164"/>
    </source>
</evidence>
<dbReference type="PANTHER" id="PTHR15256:SF6">
    <property type="entry name" value="INTEGRAL MEMBRANE PROTEIN DGCR2_IDD"/>
    <property type="match status" value="1"/>
</dbReference>
<dbReference type="KEGG" id="bbif:117215469"/>
<organism evidence="1 2">
    <name type="scientific">Bombus bifarius</name>
    <dbReference type="NCBI Taxonomy" id="103933"/>
    <lineage>
        <taxon>Eukaryota</taxon>
        <taxon>Metazoa</taxon>
        <taxon>Ecdysozoa</taxon>
        <taxon>Arthropoda</taxon>
        <taxon>Hexapoda</taxon>
        <taxon>Insecta</taxon>
        <taxon>Pterygota</taxon>
        <taxon>Neoptera</taxon>
        <taxon>Endopterygota</taxon>
        <taxon>Hymenoptera</taxon>
        <taxon>Apocrita</taxon>
        <taxon>Aculeata</taxon>
        <taxon>Apoidea</taxon>
        <taxon>Anthophila</taxon>
        <taxon>Apidae</taxon>
        <taxon>Bombus</taxon>
        <taxon>Pyrobombus</taxon>
    </lineage>
</organism>
<dbReference type="RefSeq" id="XP_033317434.1">
    <property type="nucleotide sequence ID" value="XM_033461543.1"/>
</dbReference>
<dbReference type="InterPro" id="IPR042378">
    <property type="entry name" value="IDD"/>
</dbReference>
<protein>
    <submittedName>
        <fullName evidence="2 3">Integral membrane protein DGCR2/IDD-like isoform X1</fullName>
    </submittedName>
</protein>
<accession>A0A6P8NAT2</accession>
<gene>
    <name evidence="2" type="primary">LOC117215115</name>
    <name evidence="3" type="synonym">LOC117215469</name>
</gene>
<name>A0A6P8NAT2_9HYME</name>
<proteinExistence type="predicted"/>